<accession>Q0G588</accession>
<gene>
    <name evidence="2" type="ORF">FP2506_10041</name>
</gene>
<protein>
    <submittedName>
        <fullName evidence="2">Uncharacterized protein</fullName>
    </submittedName>
</protein>
<reference evidence="2 3" key="1">
    <citation type="journal article" date="2010" name="J. Bacteriol.">
        <title>Genome sequence of Fulvimarina pelagi HTCC2506T, a Mn(II)-oxidizing alphaproteobacterium possessing an aerobic anoxygenic photosynthetic gene cluster and Xanthorhodopsin.</title>
        <authorList>
            <person name="Kang I."/>
            <person name="Oh H.M."/>
            <person name="Lim S.I."/>
            <person name="Ferriera S."/>
            <person name="Giovannoni S.J."/>
            <person name="Cho J.C."/>
        </authorList>
    </citation>
    <scope>NUCLEOTIDE SEQUENCE [LARGE SCALE GENOMIC DNA]</scope>
    <source>
        <strain evidence="2 3">HTCC2506</strain>
    </source>
</reference>
<dbReference type="HOGENOM" id="CLU_192868_0_0_5"/>
<keyword evidence="1" id="KW-0472">Membrane</keyword>
<keyword evidence="1" id="KW-0812">Transmembrane</keyword>
<dbReference type="AlphaFoldDB" id="Q0G588"/>
<dbReference type="eggNOG" id="ENOG5032IKD">
    <property type="taxonomic scope" value="Bacteria"/>
</dbReference>
<keyword evidence="1" id="KW-1133">Transmembrane helix</keyword>
<keyword evidence="3" id="KW-1185">Reference proteome</keyword>
<organism evidence="2 3">
    <name type="scientific">Fulvimarina pelagi HTCC2506</name>
    <dbReference type="NCBI Taxonomy" id="314231"/>
    <lineage>
        <taxon>Bacteria</taxon>
        <taxon>Pseudomonadati</taxon>
        <taxon>Pseudomonadota</taxon>
        <taxon>Alphaproteobacteria</taxon>
        <taxon>Hyphomicrobiales</taxon>
        <taxon>Aurantimonadaceae</taxon>
        <taxon>Fulvimarina</taxon>
    </lineage>
</organism>
<name>Q0G588_9HYPH</name>
<evidence type="ECO:0000313" key="3">
    <source>
        <dbReference type="Proteomes" id="UP000004310"/>
    </source>
</evidence>
<dbReference type="STRING" id="217511.GCA_001463845_00767"/>
<feature type="transmembrane region" description="Helical" evidence="1">
    <location>
        <begin position="24"/>
        <end position="42"/>
    </location>
</feature>
<dbReference type="EMBL" id="AATP01000001">
    <property type="protein sequence ID" value="EAU43176.1"/>
    <property type="molecule type" value="Genomic_DNA"/>
</dbReference>
<evidence type="ECO:0000313" key="2">
    <source>
        <dbReference type="EMBL" id="EAU43176.1"/>
    </source>
</evidence>
<evidence type="ECO:0000256" key="1">
    <source>
        <dbReference type="SAM" id="Phobius"/>
    </source>
</evidence>
<sequence length="84" mass="9544">MNACPRYGERAYYMTFGTRHVIDLMPQFLLLGLVGAAALYGYKQMKRDAEQLAERNRRAEAETRTGAQGTLVRGQDGVYRVKKD</sequence>
<comment type="caution">
    <text evidence="2">The sequence shown here is derived from an EMBL/GenBank/DDBJ whole genome shotgun (WGS) entry which is preliminary data.</text>
</comment>
<proteinExistence type="predicted"/>
<dbReference type="Proteomes" id="UP000004310">
    <property type="component" value="Unassembled WGS sequence"/>
</dbReference>